<accession>A0AAV4GV13</accession>
<evidence type="ECO:0000313" key="3">
    <source>
        <dbReference type="Proteomes" id="UP000762676"/>
    </source>
</evidence>
<feature type="compositionally biased region" description="Basic and acidic residues" evidence="1">
    <location>
        <begin position="293"/>
        <end position="302"/>
    </location>
</feature>
<feature type="compositionally biased region" description="Polar residues" evidence="1">
    <location>
        <begin position="133"/>
        <end position="145"/>
    </location>
</feature>
<evidence type="ECO:0000256" key="1">
    <source>
        <dbReference type="SAM" id="MobiDB-lite"/>
    </source>
</evidence>
<dbReference type="Proteomes" id="UP000762676">
    <property type="component" value="Unassembled WGS sequence"/>
</dbReference>
<proteinExistence type="predicted"/>
<feature type="compositionally biased region" description="Basic and acidic residues" evidence="1">
    <location>
        <begin position="224"/>
        <end position="233"/>
    </location>
</feature>
<feature type="compositionally biased region" description="Low complexity" evidence="1">
    <location>
        <begin position="1"/>
        <end position="17"/>
    </location>
</feature>
<reference evidence="2 3" key="1">
    <citation type="journal article" date="2021" name="Elife">
        <title>Chloroplast acquisition without the gene transfer in kleptoplastic sea slugs, Plakobranchus ocellatus.</title>
        <authorList>
            <person name="Maeda T."/>
            <person name="Takahashi S."/>
            <person name="Yoshida T."/>
            <person name="Shimamura S."/>
            <person name="Takaki Y."/>
            <person name="Nagai Y."/>
            <person name="Toyoda A."/>
            <person name="Suzuki Y."/>
            <person name="Arimoto A."/>
            <person name="Ishii H."/>
            <person name="Satoh N."/>
            <person name="Nishiyama T."/>
            <person name="Hasebe M."/>
            <person name="Maruyama T."/>
            <person name="Minagawa J."/>
            <person name="Obokata J."/>
            <person name="Shigenobu S."/>
        </authorList>
    </citation>
    <scope>NUCLEOTIDE SEQUENCE [LARGE SCALE GENOMIC DNA]</scope>
</reference>
<dbReference type="AlphaFoldDB" id="A0AAV4GV13"/>
<feature type="compositionally biased region" description="Polar residues" evidence="1">
    <location>
        <begin position="187"/>
        <end position="202"/>
    </location>
</feature>
<feature type="compositionally biased region" description="Polar residues" evidence="1">
    <location>
        <begin position="252"/>
        <end position="267"/>
    </location>
</feature>
<dbReference type="EMBL" id="BMAT01012290">
    <property type="protein sequence ID" value="GFR89234.1"/>
    <property type="molecule type" value="Genomic_DNA"/>
</dbReference>
<feature type="region of interest" description="Disordered" evidence="1">
    <location>
        <begin position="1"/>
        <end position="28"/>
    </location>
</feature>
<protein>
    <submittedName>
        <fullName evidence="2">Uncharacterized protein</fullName>
    </submittedName>
</protein>
<feature type="region of interest" description="Disordered" evidence="1">
    <location>
        <begin position="97"/>
        <end position="152"/>
    </location>
</feature>
<evidence type="ECO:0000313" key="2">
    <source>
        <dbReference type="EMBL" id="GFR89234.1"/>
    </source>
</evidence>
<sequence>MYNSPESPSPSQSFFPPGQKRRASKVSVSTTIKTADKCVGTGDLEYNPYDSKLRYTPTREQREKFLLMRSSVLIIRWRNKTRTRLATLMAKEGVQLQLSGGSRSSRKSNKSDGPIGAFTPGSRDNSPRKFSRSSEGSDQSGFSITSKDDQPFRLQFGEMVEEERESVDSESNVPQDVAREVLHVSVQDATQGITQDKIQDTVQGVERDAAPEQDEAQQTTQDSVKQDVSRDLLPDNTKQSSSQDTSQDGTREMSQNLTRDTSQNVMRDTSRNEMLQEAQAVNVEAIAQSLGRYSDENNRTEDDNGGQTTEDSDNH</sequence>
<gene>
    <name evidence="2" type="ORF">ElyMa_006119500</name>
</gene>
<name>A0AAV4GV13_9GAST</name>
<feature type="region of interest" description="Disordered" evidence="1">
    <location>
        <begin position="187"/>
        <end position="315"/>
    </location>
</feature>
<comment type="caution">
    <text evidence="2">The sequence shown here is derived from an EMBL/GenBank/DDBJ whole genome shotgun (WGS) entry which is preliminary data.</text>
</comment>
<feature type="compositionally biased region" description="Low complexity" evidence="1">
    <location>
        <begin position="235"/>
        <end position="248"/>
    </location>
</feature>
<organism evidence="2 3">
    <name type="scientific">Elysia marginata</name>
    <dbReference type="NCBI Taxonomy" id="1093978"/>
    <lineage>
        <taxon>Eukaryota</taxon>
        <taxon>Metazoa</taxon>
        <taxon>Spiralia</taxon>
        <taxon>Lophotrochozoa</taxon>
        <taxon>Mollusca</taxon>
        <taxon>Gastropoda</taxon>
        <taxon>Heterobranchia</taxon>
        <taxon>Euthyneura</taxon>
        <taxon>Panpulmonata</taxon>
        <taxon>Sacoglossa</taxon>
        <taxon>Placobranchoidea</taxon>
        <taxon>Plakobranchidae</taxon>
        <taxon>Elysia</taxon>
    </lineage>
</organism>
<keyword evidence="3" id="KW-1185">Reference proteome</keyword>